<name>A0A1D1VZ64_RAMVA</name>
<reference evidence="2 3" key="1">
    <citation type="journal article" date="2016" name="Nat. Commun.">
        <title>Extremotolerant tardigrade genome and improved radiotolerance of human cultured cells by tardigrade-unique protein.</title>
        <authorList>
            <person name="Hashimoto T."/>
            <person name="Horikawa D.D."/>
            <person name="Saito Y."/>
            <person name="Kuwahara H."/>
            <person name="Kozuka-Hata H."/>
            <person name="Shin-I T."/>
            <person name="Minakuchi Y."/>
            <person name="Ohishi K."/>
            <person name="Motoyama A."/>
            <person name="Aizu T."/>
            <person name="Enomoto A."/>
            <person name="Kondo K."/>
            <person name="Tanaka S."/>
            <person name="Hara Y."/>
            <person name="Koshikawa S."/>
            <person name="Sagara H."/>
            <person name="Miura T."/>
            <person name="Yokobori S."/>
            <person name="Miyagawa K."/>
            <person name="Suzuki Y."/>
            <person name="Kubo T."/>
            <person name="Oyama M."/>
            <person name="Kohara Y."/>
            <person name="Fujiyama A."/>
            <person name="Arakawa K."/>
            <person name="Katayama T."/>
            <person name="Toyoda A."/>
            <person name="Kunieda T."/>
        </authorList>
    </citation>
    <scope>NUCLEOTIDE SEQUENCE [LARGE SCALE GENOMIC DNA]</scope>
    <source>
        <strain evidence="2 3">YOKOZUNA-1</strain>
    </source>
</reference>
<sequence>MAAFLMLGMVLEEMWSGNATGGYVGGRQLTKKFLNRSFDLGFVQFDFDEYGQRLIHEELSDMDPVTGEFRPVLRLEYKGTKTVRKLADVDWGGPANSSNTVPLNMPVCGYAGNRGPCVPEFYQWSTVVLVHDLSANSGFHTISDRLVPLLREHNMYVPLYDITSKKSMIFNRELWSFRVISRGVLIQRQLNVCNDSFMECQA</sequence>
<protein>
    <recommendedName>
        <fullName evidence="4">Receptor ligand binding region domain-containing protein</fullName>
    </recommendedName>
</protein>
<feature type="signal peptide" evidence="1">
    <location>
        <begin position="1"/>
        <end position="21"/>
    </location>
</feature>
<dbReference type="SUPFAM" id="SSF53822">
    <property type="entry name" value="Periplasmic binding protein-like I"/>
    <property type="match status" value="1"/>
</dbReference>
<dbReference type="Proteomes" id="UP000186922">
    <property type="component" value="Unassembled WGS sequence"/>
</dbReference>
<keyword evidence="1" id="KW-0732">Signal</keyword>
<comment type="caution">
    <text evidence="2">The sequence shown here is derived from an EMBL/GenBank/DDBJ whole genome shotgun (WGS) entry which is preliminary data.</text>
</comment>
<feature type="chain" id="PRO_5008899022" description="Receptor ligand binding region domain-containing protein" evidence="1">
    <location>
        <begin position="22"/>
        <end position="202"/>
    </location>
</feature>
<accession>A0A1D1VZ64</accession>
<dbReference type="AlphaFoldDB" id="A0A1D1VZ64"/>
<evidence type="ECO:0008006" key="4">
    <source>
        <dbReference type="Google" id="ProtNLM"/>
    </source>
</evidence>
<dbReference type="EMBL" id="BDGG01000013">
    <property type="protein sequence ID" value="GAV06391.1"/>
    <property type="molecule type" value="Genomic_DNA"/>
</dbReference>
<dbReference type="InterPro" id="IPR028082">
    <property type="entry name" value="Peripla_BP_I"/>
</dbReference>
<keyword evidence="3" id="KW-1185">Reference proteome</keyword>
<evidence type="ECO:0000256" key="1">
    <source>
        <dbReference type="SAM" id="SignalP"/>
    </source>
</evidence>
<gene>
    <name evidence="2" type="primary">RvY_16398</name>
    <name evidence="2" type="synonym">RvY_16398.3</name>
    <name evidence="2" type="ORF">RvY_16398-3</name>
</gene>
<evidence type="ECO:0000313" key="2">
    <source>
        <dbReference type="EMBL" id="GAV06391.1"/>
    </source>
</evidence>
<proteinExistence type="predicted"/>
<evidence type="ECO:0000313" key="3">
    <source>
        <dbReference type="Proteomes" id="UP000186922"/>
    </source>
</evidence>
<organism evidence="2 3">
    <name type="scientific">Ramazzottius varieornatus</name>
    <name type="common">Water bear</name>
    <name type="synonym">Tardigrade</name>
    <dbReference type="NCBI Taxonomy" id="947166"/>
    <lineage>
        <taxon>Eukaryota</taxon>
        <taxon>Metazoa</taxon>
        <taxon>Ecdysozoa</taxon>
        <taxon>Tardigrada</taxon>
        <taxon>Eutardigrada</taxon>
        <taxon>Parachela</taxon>
        <taxon>Hypsibioidea</taxon>
        <taxon>Ramazzottiidae</taxon>
        <taxon>Ramazzottius</taxon>
    </lineage>
</organism>